<gene>
    <name evidence="3" type="ORF">E5170_09400</name>
</gene>
<dbReference type="InterPro" id="IPR011010">
    <property type="entry name" value="DNA_brk_join_enz"/>
</dbReference>
<dbReference type="Gene3D" id="1.10.443.10">
    <property type="entry name" value="Intergrase catalytic core"/>
    <property type="match status" value="1"/>
</dbReference>
<comment type="caution">
    <text evidence="3">The sequence shown here is derived from an EMBL/GenBank/DDBJ whole genome shotgun (WGS) entry which is preliminary data.</text>
</comment>
<evidence type="ECO:0000256" key="1">
    <source>
        <dbReference type="ARBA" id="ARBA00023172"/>
    </source>
</evidence>
<organism evidence="3 4">
    <name type="scientific">Pseudomonas atacamensis</name>
    <dbReference type="NCBI Taxonomy" id="2565368"/>
    <lineage>
        <taxon>Bacteria</taxon>
        <taxon>Pseudomonadati</taxon>
        <taxon>Pseudomonadota</taxon>
        <taxon>Gammaproteobacteria</taxon>
        <taxon>Pseudomonadales</taxon>
        <taxon>Pseudomonadaceae</taxon>
        <taxon>Pseudomonas</taxon>
    </lineage>
</organism>
<feature type="region of interest" description="Disordered" evidence="2">
    <location>
        <begin position="1"/>
        <end position="24"/>
    </location>
</feature>
<proteinExistence type="predicted"/>
<evidence type="ECO:0000256" key="2">
    <source>
        <dbReference type="SAM" id="MobiDB-lite"/>
    </source>
</evidence>
<dbReference type="SUPFAM" id="SSF56349">
    <property type="entry name" value="DNA breaking-rejoining enzymes"/>
    <property type="match status" value="1"/>
</dbReference>
<dbReference type="InterPro" id="IPR013762">
    <property type="entry name" value="Integrase-like_cat_sf"/>
</dbReference>
<evidence type="ECO:0000313" key="4">
    <source>
        <dbReference type="Proteomes" id="UP000310574"/>
    </source>
</evidence>
<evidence type="ECO:0000313" key="3">
    <source>
        <dbReference type="EMBL" id="THF34467.1"/>
    </source>
</evidence>
<dbReference type="GO" id="GO:0006310">
    <property type="term" value="P:DNA recombination"/>
    <property type="evidence" value="ECO:0007669"/>
    <property type="project" value="UniProtKB-KW"/>
</dbReference>
<protein>
    <submittedName>
        <fullName evidence="3">Site-specific integrase</fullName>
    </submittedName>
</protein>
<sequence>MSDSIAMKAAPAVETSNPPYEKEEAISRHDLSAEELTTLDSFDTISSTASGGYSAVFKDGVVEFYGIHRANIGALLSMEPETAQGIKATILSIASSSKISPPTLAVRLRSFNRAVTLSKVNKITRDLYPRLIKNLSNSDVNAIALFLIHWHKLGYAGVDDATIDVVNLEQRSWTIYQKRITSGDPTQGWYTQQEYDDLVQTYWDDYEAGRKSLVNTVVLLLNAQYGRRGLQYAHLKVCDFQEEGETDGVSGKRVEFPGVKDKGSDQWFRGSKSEVHPMGDDLWSLCQTQISESVEAFESHFGRTLPSEERLQLPFLQIGQRHHKRSMTRRAKSVQANSTLLEQLDTPIWHMSGSSIAQMCQRAYGTLVFSHVTGEPIYEFAYRMRYTRARQLARLGVSRKVLSYWLGHESLKSIDHYYDDPAEDARKLNDDIKPILSPLAQAFAGTLRDSEAHASRGGDPSTRVELDGRKAVGSCGSDFCTASVPIPCYRCSKFEPWVDGPHEEVLLRLYERQEEENNIHIPSSARSILRPLQLTKDIDAVKLVIRLCDARKAELAAKAVVNAGADFHDDVDDDH</sequence>
<name>A0AAQ2I2J6_9PSED</name>
<dbReference type="RefSeq" id="WP_136492635.1">
    <property type="nucleotide sequence ID" value="NZ_SSBS01000002.1"/>
</dbReference>
<dbReference type="GO" id="GO:0015074">
    <property type="term" value="P:DNA integration"/>
    <property type="evidence" value="ECO:0007669"/>
    <property type="project" value="InterPro"/>
</dbReference>
<accession>A0AAQ2I2J6</accession>
<dbReference type="Proteomes" id="UP000310574">
    <property type="component" value="Unassembled WGS sequence"/>
</dbReference>
<dbReference type="AlphaFoldDB" id="A0AAQ2I2J6"/>
<reference evidence="3 4" key="1">
    <citation type="submission" date="2019-04" db="EMBL/GenBank/DDBJ databases">
        <title>Draft genome sequence of Pseudomonas sp. M7D1 isolated from rhizosphere of plant the flowery desert.</title>
        <authorList>
            <person name="Poblete-Morales M."/>
            <person name="Plaza N."/>
            <person name="Corsini G."/>
            <person name="Silva E."/>
        </authorList>
    </citation>
    <scope>NUCLEOTIDE SEQUENCE [LARGE SCALE GENOMIC DNA]</scope>
    <source>
        <strain evidence="3 4">M7D1</strain>
    </source>
</reference>
<dbReference type="GO" id="GO:0003677">
    <property type="term" value="F:DNA binding"/>
    <property type="evidence" value="ECO:0007669"/>
    <property type="project" value="InterPro"/>
</dbReference>
<keyword evidence="1" id="KW-0233">DNA recombination</keyword>
<dbReference type="EMBL" id="SSBS01000002">
    <property type="protein sequence ID" value="THF34467.1"/>
    <property type="molecule type" value="Genomic_DNA"/>
</dbReference>